<keyword evidence="2" id="KW-0227">DNA damage</keyword>
<evidence type="ECO:0000313" key="6">
    <source>
        <dbReference type="EMBL" id="GAB0137752.1"/>
    </source>
</evidence>
<keyword evidence="7" id="KW-1185">Reference proteome</keyword>
<comment type="caution">
    <text evidence="6">The sequence shown here is derived from an EMBL/GenBank/DDBJ whole genome shotgun (WGS) entry which is preliminary data.</text>
</comment>
<feature type="region of interest" description="Disordered" evidence="4">
    <location>
        <begin position="467"/>
        <end position="521"/>
    </location>
</feature>
<comment type="subcellular location">
    <subcellularLocation>
        <location evidence="1">Nucleus</location>
    </subcellularLocation>
</comment>
<name>A0ABQ0CWU6_9HYPO</name>
<dbReference type="EMBL" id="BAAFGZ010000313">
    <property type="protein sequence ID" value="GAB0137752.1"/>
    <property type="molecule type" value="Genomic_DNA"/>
</dbReference>
<feature type="compositionally biased region" description="Polar residues" evidence="4">
    <location>
        <begin position="79"/>
        <end position="90"/>
    </location>
</feature>
<evidence type="ECO:0000259" key="5">
    <source>
        <dbReference type="Pfam" id="PF08573"/>
    </source>
</evidence>
<dbReference type="Proteomes" id="UP001562357">
    <property type="component" value="Unassembled WGS sequence"/>
</dbReference>
<feature type="region of interest" description="Disordered" evidence="4">
    <location>
        <begin position="79"/>
        <end position="111"/>
    </location>
</feature>
<feature type="compositionally biased region" description="Low complexity" evidence="4">
    <location>
        <begin position="92"/>
        <end position="107"/>
    </location>
</feature>
<dbReference type="InterPro" id="IPR013882">
    <property type="entry name" value="Ctp1_C"/>
</dbReference>
<evidence type="ECO:0000256" key="4">
    <source>
        <dbReference type="SAM" id="MobiDB-lite"/>
    </source>
</evidence>
<dbReference type="Pfam" id="PF08573">
    <property type="entry name" value="SAE2"/>
    <property type="match status" value="1"/>
</dbReference>
<proteinExistence type="predicted"/>
<feature type="compositionally biased region" description="Polar residues" evidence="4">
    <location>
        <begin position="233"/>
        <end position="246"/>
    </location>
</feature>
<feature type="region of interest" description="Disordered" evidence="4">
    <location>
        <begin position="223"/>
        <end position="255"/>
    </location>
</feature>
<keyword evidence="3" id="KW-0539">Nucleus</keyword>
<evidence type="ECO:0000256" key="1">
    <source>
        <dbReference type="ARBA" id="ARBA00004123"/>
    </source>
</evidence>
<evidence type="ECO:0000256" key="3">
    <source>
        <dbReference type="ARBA" id="ARBA00023242"/>
    </source>
</evidence>
<sequence length="705" mass="78215">MATDRFRRGREALFEALSGVCDQIEVGLLEDQRAETSKSDETILAQMDAIEKLRAENEAMHGQLAKLQSSLRSLTGIDQSSTVENASSRPATVPSPNPKSSTSSKVPIPRATSGCRGNCSKVLRRYHALAANFKTAKDALQRRRIERSQWARHAEYLNTKLRAAEEQYGIHILDHQAPRMEIPSAAAMDAEDGVFDPALSFVSDDGPPEGEPELPNLLLKSVPDRETPLAPGKSSQTTQGQPSDAISQPLEAHPLHGEDCNTVVKQEPSSDVPEIVTEREVRKRKRADEEVGVVLDPPVKSELDGSSSPIMSIPTAKPHTQESLDLGDIAQKVQTPRKRQLLDRNEPQTENLIRIKLGALTPVAAEAPLYSHSARLPRQNSALMPLDGNIRLIRSTIDKSGTKDRRRQVAIGVPTSEDCALDAANSMKTLRDNRDNRAKLAKSRLDMLLDGAIEDADVITTATPTRNKLVTPARGPGLRVPGRRQLPFGKSENQGNKSMPDSRVSATNHNGEHSSRAVLPKLGQRQALGILRNKAPSDLRLDDFKINPSANEGHDFAFSEVVRDRADRLCLPGCVDMHCCGKHFRALAISQRPDPPLSSSQRQQEQKLLEDYLGDSSYRLATMNKEERLALWVEAKTQELANKYGKHRHRFSRMQSPPGFWDADFPNTQQLEADRQEAAKRTKQAITERYREALRPGGRWKFMDE</sequence>
<gene>
    <name evidence="6" type="primary">g6006</name>
    <name evidence="6" type="ORF">EsDP_00006006</name>
</gene>
<feature type="compositionally biased region" description="Polar residues" evidence="4">
    <location>
        <begin position="491"/>
        <end position="509"/>
    </location>
</feature>
<evidence type="ECO:0000256" key="2">
    <source>
        <dbReference type="ARBA" id="ARBA00022763"/>
    </source>
</evidence>
<organism evidence="6 7">
    <name type="scientific">Epichloe bromicola</name>
    <dbReference type="NCBI Taxonomy" id="79588"/>
    <lineage>
        <taxon>Eukaryota</taxon>
        <taxon>Fungi</taxon>
        <taxon>Dikarya</taxon>
        <taxon>Ascomycota</taxon>
        <taxon>Pezizomycotina</taxon>
        <taxon>Sordariomycetes</taxon>
        <taxon>Hypocreomycetidae</taxon>
        <taxon>Hypocreales</taxon>
        <taxon>Clavicipitaceae</taxon>
        <taxon>Epichloe</taxon>
    </lineage>
</organism>
<reference evidence="7" key="1">
    <citation type="submission" date="2024-06" db="EMBL/GenBank/DDBJ databases">
        <title>Draft Genome Sequences of Epichloe bromicola Strains Isolated from Elymus ciliaris.</title>
        <authorList>
            <consortium name="Epichloe bromicola genome sequencing consortium"/>
            <person name="Miura A."/>
            <person name="Imano S."/>
            <person name="Ashida A."/>
            <person name="Sato I."/>
            <person name="Chiba S."/>
            <person name="Tanaka A."/>
            <person name="Camagna M."/>
            <person name="Takemoto D."/>
        </authorList>
    </citation>
    <scope>NUCLEOTIDE SEQUENCE [LARGE SCALE GENOMIC DNA]</scope>
    <source>
        <strain evidence="7">DP</strain>
    </source>
</reference>
<accession>A0ABQ0CWU6</accession>
<protein>
    <recommendedName>
        <fullName evidence="5">DNA endonuclease activator Ctp1 C-terminal domain-containing protein</fullName>
    </recommendedName>
</protein>
<feature type="domain" description="DNA endonuclease activator Ctp1 C-terminal" evidence="5">
    <location>
        <begin position="557"/>
        <end position="670"/>
    </location>
</feature>
<evidence type="ECO:0000313" key="7">
    <source>
        <dbReference type="Proteomes" id="UP001562357"/>
    </source>
</evidence>